<dbReference type="AlphaFoldDB" id="A0A4Z1B6Y6"/>
<organism evidence="2 3">
    <name type="scientific">Empedobacter tilapiae</name>
    <dbReference type="NCBI Taxonomy" id="2491114"/>
    <lineage>
        <taxon>Bacteria</taxon>
        <taxon>Pseudomonadati</taxon>
        <taxon>Bacteroidota</taxon>
        <taxon>Flavobacteriia</taxon>
        <taxon>Flavobacteriales</taxon>
        <taxon>Weeksellaceae</taxon>
        <taxon>Empedobacter</taxon>
    </lineage>
</organism>
<evidence type="ECO:0000313" key="2">
    <source>
        <dbReference type="EMBL" id="TGN29690.1"/>
    </source>
</evidence>
<evidence type="ECO:0000313" key="3">
    <source>
        <dbReference type="Proteomes" id="UP000297998"/>
    </source>
</evidence>
<reference evidence="2 3" key="1">
    <citation type="submission" date="2019-03" db="EMBL/GenBank/DDBJ databases">
        <title>Empedobacter tilapiae sp. nov., isolated from an intestine of Nile tilapia Oreochromis niloticus.</title>
        <authorList>
            <person name="Kim Y.-O."/>
            <person name="Yoon J.-H."/>
        </authorList>
    </citation>
    <scope>NUCLEOTIDE SEQUENCE [LARGE SCALE GENOMIC DNA]</scope>
    <source>
        <strain evidence="2 3">MRS2</strain>
    </source>
</reference>
<name>A0A4Z1B6Y6_9FLAO</name>
<comment type="caution">
    <text evidence="2">The sequence shown here is derived from an EMBL/GenBank/DDBJ whole genome shotgun (WGS) entry which is preliminary data.</text>
</comment>
<dbReference type="Pfam" id="PF13568">
    <property type="entry name" value="OMP_b-brl_2"/>
    <property type="match status" value="1"/>
</dbReference>
<dbReference type="InterPro" id="IPR025665">
    <property type="entry name" value="Beta-barrel_OMP_2"/>
</dbReference>
<evidence type="ECO:0000259" key="1">
    <source>
        <dbReference type="Pfam" id="PF13568"/>
    </source>
</evidence>
<dbReference type="EMBL" id="SRPE01000002">
    <property type="protein sequence ID" value="TGN29690.1"/>
    <property type="molecule type" value="Genomic_DNA"/>
</dbReference>
<protein>
    <submittedName>
        <fullName evidence="2">tRNA modification GTPase</fullName>
    </submittedName>
</protein>
<dbReference type="Proteomes" id="UP000297998">
    <property type="component" value="Unassembled WGS sequence"/>
</dbReference>
<sequence>MKELKLILVFLLSITIQAQIRFEQGYLIDNNNQKQVVLIKNVDWLNNPKSIEYKNNETSKVEITTINQIKEFGIDNQSKYVRADIKIDRSSEDLDKISSNEEPDFKKEKLFLKVLIEGDASLYGYNDYNLKRFFYKNNTGDIEQLVYKKYEVSTNQFAYNRTFRGQIAQNFKCESISNDRIKKVNYRESELTKLFTEINKCKGSDLTFSKESKKVDFNLWLRPRLNNSKLNISTDTESAKLGNKTGFGLGIEAEFILPFNKKKWSLIVEPSYQGYKVKGTKLTSGDIVDVDYKNIEIPFGVRHYFFLNQDSKLFINLQYMVNLNLDSSIQFKRGEYTYWDYKINSRGNVATGIGYNFKDKFNVEVRYLTDRKLLDELNVNTKYSTISFVLGYNIF</sequence>
<keyword evidence="3" id="KW-1185">Reference proteome</keyword>
<proteinExistence type="predicted"/>
<gene>
    <name evidence="2" type="ORF">E4J94_03015</name>
</gene>
<accession>A0A4Z1B6Y6</accession>
<dbReference type="RefSeq" id="WP_135834400.1">
    <property type="nucleotide sequence ID" value="NZ_SRPE01000002.1"/>
</dbReference>
<feature type="domain" description="Outer membrane protein beta-barrel" evidence="1">
    <location>
        <begin position="238"/>
        <end position="368"/>
    </location>
</feature>
<dbReference type="OrthoDB" id="921445at2"/>